<dbReference type="GO" id="GO:0005829">
    <property type="term" value="C:cytosol"/>
    <property type="evidence" value="ECO:0007669"/>
    <property type="project" value="TreeGrafter"/>
</dbReference>
<dbReference type="Gene3D" id="1.10.1070.20">
    <property type="match status" value="1"/>
</dbReference>
<dbReference type="Proteomes" id="UP000093281">
    <property type="component" value="Unassembled WGS sequence"/>
</dbReference>
<name>A0A1C0B6Q2_9BACT</name>
<sequence>MIDIFHHQKSVASFIKDNRNFIIDYKNFDIQNSIALSLPNTQKIYLYDYKFPPFLESFLPEGYLYDIFKNLLSKEYGTVDDYLIFSILSSNIQSRIEFKSDLQNSIEFPEFNIDEILSKDTNDTFNNLLQTFLNKNAISGVQPKTIALLKDKEKLDTKEYIIKTWGEEYQDLALNEYFCLKAVEKAGVKTANVKLSQNNKFLIVEKFTLKNDGSFYGFEEILSLLNKNKDSKYDGSYEQIAKIIYSYTTNKKESMIAFYKTVVMNYLLKNGDAHLKNFGLLFDDDFKNIFYSPVYDVVNTVVYIHKDKPALMLDGKKIWHSKDTLIKFGQKSCLLSQSEANKYYKECYEALIWAIDELENYLNEYPDFKIVKMMLDSWKLSLKEVSIKELDNDIIRTWKNY</sequence>
<dbReference type="PANTHER" id="PTHR37419:SF1">
    <property type="entry name" value="SERINE_THREONINE-PROTEIN KINASE TOXIN HIPA"/>
    <property type="match status" value="1"/>
</dbReference>
<dbReference type="InterPro" id="IPR052028">
    <property type="entry name" value="HipA_Ser/Thr_kinase"/>
</dbReference>
<organism evidence="5 6">
    <name type="scientific">Aliarcobacter thereius</name>
    <dbReference type="NCBI Taxonomy" id="544718"/>
    <lineage>
        <taxon>Bacteria</taxon>
        <taxon>Pseudomonadati</taxon>
        <taxon>Campylobacterota</taxon>
        <taxon>Epsilonproteobacteria</taxon>
        <taxon>Campylobacterales</taxon>
        <taxon>Arcobacteraceae</taxon>
        <taxon>Aliarcobacter</taxon>
    </lineage>
</organism>
<dbReference type="PANTHER" id="PTHR37419">
    <property type="entry name" value="SERINE/THREONINE-PROTEIN KINASE TOXIN HIPA"/>
    <property type="match status" value="1"/>
</dbReference>
<dbReference type="OrthoDB" id="9805913at2"/>
<reference evidence="6" key="1">
    <citation type="submission" date="2015-05" db="EMBL/GenBank/DDBJ databases">
        <authorList>
            <person name="Rovetto F."/>
            <person name="Cocolin L."/>
            <person name="Illeghems K."/>
            <person name="Van Nieuwerburgh F."/>
            <person name="Houf K."/>
        </authorList>
    </citation>
    <scope>NUCLEOTIDE SEQUENCE [LARGE SCALE GENOMIC DNA]</scope>
    <source>
        <strain evidence="6">DU22</strain>
    </source>
</reference>
<evidence type="ECO:0000256" key="1">
    <source>
        <dbReference type="ARBA" id="ARBA00010164"/>
    </source>
</evidence>
<proteinExistence type="inferred from homology"/>
<evidence type="ECO:0000256" key="2">
    <source>
        <dbReference type="ARBA" id="ARBA00022679"/>
    </source>
</evidence>
<dbReference type="RefSeq" id="WP_083196669.1">
    <property type="nucleotide sequence ID" value="NZ_LCUJ01000003.1"/>
</dbReference>
<accession>A0A1C0B6Q2</accession>
<evidence type="ECO:0000256" key="3">
    <source>
        <dbReference type="ARBA" id="ARBA00022777"/>
    </source>
</evidence>
<comment type="caution">
    <text evidence="5">The sequence shown here is derived from an EMBL/GenBank/DDBJ whole genome shotgun (WGS) entry which is preliminary data.</text>
</comment>
<dbReference type="InterPro" id="IPR012893">
    <property type="entry name" value="HipA-like_C"/>
</dbReference>
<evidence type="ECO:0000313" key="5">
    <source>
        <dbReference type="EMBL" id="OCL99254.1"/>
    </source>
</evidence>
<protein>
    <recommendedName>
        <fullName evidence="4">HipA-like C-terminal domain-containing protein</fullName>
    </recommendedName>
</protein>
<gene>
    <name evidence="5" type="ORF">AAX29_01066</name>
</gene>
<dbReference type="EMBL" id="LCUJ01000003">
    <property type="protein sequence ID" value="OCL99254.1"/>
    <property type="molecule type" value="Genomic_DNA"/>
</dbReference>
<keyword evidence="3" id="KW-0418">Kinase</keyword>
<evidence type="ECO:0000259" key="4">
    <source>
        <dbReference type="Pfam" id="PF07804"/>
    </source>
</evidence>
<evidence type="ECO:0000313" key="6">
    <source>
        <dbReference type="Proteomes" id="UP000093281"/>
    </source>
</evidence>
<dbReference type="PATRIC" id="fig|544718.51.peg.1042"/>
<comment type="similarity">
    <text evidence="1">Belongs to the HipA Ser/Thr kinase family.</text>
</comment>
<keyword evidence="2" id="KW-0808">Transferase</keyword>
<feature type="domain" description="HipA-like C-terminal" evidence="4">
    <location>
        <begin position="138"/>
        <end position="350"/>
    </location>
</feature>
<dbReference type="Pfam" id="PF07804">
    <property type="entry name" value="HipA_C"/>
    <property type="match status" value="1"/>
</dbReference>
<dbReference type="GO" id="GO:0004674">
    <property type="term" value="F:protein serine/threonine kinase activity"/>
    <property type="evidence" value="ECO:0007669"/>
    <property type="project" value="TreeGrafter"/>
</dbReference>
<dbReference type="AlphaFoldDB" id="A0A1C0B6Q2"/>